<dbReference type="Proteomes" id="UP000185269">
    <property type="component" value="Genome"/>
</dbReference>
<evidence type="ECO:0000313" key="1">
    <source>
        <dbReference type="EMBL" id="ADJ39978.1"/>
    </source>
</evidence>
<dbReference type="Proteomes" id="UP000001092">
    <property type="component" value="Segment"/>
</dbReference>
<organismHost>
    <name type="scientific">Escherichia coli</name>
    <dbReference type="NCBI Taxonomy" id="562"/>
</organismHost>
<dbReference type="EMBL" id="KJ477684">
    <property type="protein sequence ID" value="AHY83696.1"/>
    <property type="molecule type" value="Genomic_DNA"/>
</dbReference>
<evidence type="ECO:0000313" key="2">
    <source>
        <dbReference type="EMBL" id="AHY83696.1"/>
    </source>
</evidence>
<dbReference type="OrthoDB" id="21600at10239"/>
<dbReference type="KEGG" id="vg:1258791"/>
<dbReference type="RefSeq" id="NP_049869.1">
    <property type="nucleotide sequence ID" value="NC_000866.4"/>
</dbReference>
<protein>
    <submittedName>
        <fullName evidence="1">Uncharacterized protein arn.1</fullName>
    </submittedName>
</protein>
<accession>A0A023ZV58</accession>
<evidence type="ECO:0000313" key="7">
    <source>
        <dbReference type="Proteomes" id="UP000185270"/>
    </source>
</evidence>
<evidence type="ECO:0000313" key="8">
    <source>
        <dbReference type="Proteomes" id="UP000185271"/>
    </source>
</evidence>
<reference evidence="6 7" key="2">
    <citation type="journal article" date="2015" name="MBio">
        <title>Covalent Modification of Bacteriophage T4 DNA Inhibits CRISPR-Cas9.</title>
        <authorList>
            <person name="Bryson A.L."/>
            <person name="Hwang Y."/>
            <person name="Sherrill-Mix S."/>
            <person name="Wu G.D."/>
            <person name="Lewis J.D."/>
            <person name="Black L."/>
            <person name="Clark T.A."/>
            <person name="Bushman F.D."/>
        </authorList>
    </citation>
    <scope>NUCLEOTIDE SEQUENCE [LARGE SCALE GENOMIC DNA]</scope>
    <source>
        <strain evidence="3">147</strain>
        <strain evidence="4">GT7</strain>
        <strain evidence="2">Wild</strain>
    </source>
</reference>
<dbReference type="Proteomes" id="UP000185270">
    <property type="component" value="Segment"/>
</dbReference>
<dbReference type="EMBL" id="KJ477686">
    <property type="protein sequence ID" value="AHY84074.1"/>
    <property type="molecule type" value="Genomic_DNA"/>
</dbReference>
<organism evidence="2 8">
    <name type="scientific">Enterobacteria phage T4</name>
    <name type="common">Bacteriophage T4</name>
    <dbReference type="NCBI Taxonomy" id="10665"/>
    <lineage>
        <taxon>Viruses</taxon>
        <taxon>Duplodnaviria</taxon>
        <taxon>Heunggongvirae</taxon>
        <taxon>Uroviricota</taxon>
        <taxon>Caudoviricetes</taxon>
        <taxon>Pantevenvirales</taxon>
        <taxon>Straboviridae</taxon>
        <taxon>Tevenvirinae</taxon>
        <taxon>Tequatrovirus</taxon>
    </lineage>
</organism>
<dbReference type="EMBL" id="HM137666">
    <property type="protein sequence ID" value="ADJ39978.1"/>
    <property type="molecule type" value="Genomic_DNA"/>
</dbReference>
<proteinExistence type="predicted"/>
<evidence type="ECO:0000313" key="4">
    <source>
        <dbReference type="EMBL" id="AHY84074.1"/>
    </source>
</evidence>
<sequence>MGYTDTRDLREHIFECGVAKKFSFTCKCLREVIQHYEQFSRKA</sequence>
<reference evidence="1 5" key="1">
    <citation type="journal article" date="2010" name="Virol. J.">
        <title>Genomes of the T4-related bacteriophages as windows on microbial genome evolution.</title>
        <authorList>
            <person name="Petrov V.M."/>
            <person name="Ratnayaka S."/>
            <person name="Nolan J.M."/>
            <person name="Miller E.S."/>
            <person name="Karam J.D."/>
        </authorList>
    </citation>
    <scope>NUCLEOTIDE SEQUENCE [LARGE SCALE GENOMIC DNA]</scope>
    <source>
        <strain evidence="5">T4T</strain>
    </source>
</reference>
<evidence type="ECO:0000313" key="5">
    <source>
        <dbReference type="Proteomes" id="UP000001092"/>
    </source>
</evidence>
<accession>D9IEU2</accession>
<dbReference type="GeneID" id="1258791"/>
<evidence type="ECO:0000313" key="3">
    <source>
        <dbReference type="EMBL" id="AHY83884.1"/>
    </source>
</evidence>
<evidence type="ECO:0000313" key="6">
    <source>
        <dbReference type="Proteomes" id="UP000185269"/>
    </source>
</evidence>
<dbReference type="SMR" id="A0A023ZV58"/>
<name>A0A023ZV58_BPT4</name>
<gene>
    <name evidence="1" type="primary">arn.1</name>
    <name evidence="3" type="ORF">T4147_258</name>
    <name evidence="4" type="ORF">T4GT7_258</name>
    <name evidence="1" type="ORF">T4Tp261</name>
    <name evidence="2" type="ORF">T4wild_258</name>
</gene>
<dbReference type="EMBL" id="KJ477685">
    <property type="protein sequence ID" value="AHY83884.1"/>
    <property type="molecule type" value="Genomic_DNA"/>
</dbReference>
<dbReference type="Proteomes" id="UP000185271">
    <property type="component" value="Genome"/>
</dbReference>